<evidence type="ECO:0008006" key="8">
    <source>
        <dbReference type="Google" id="ProtNLM"/>
    </source>
</evidence>
<keyword evidence="3 5" id="KW-1133">Transmembrane helix</keyword>
<dbReference type="Proteomes" id="UP000199555">
    <property type="component" value="Unassembled WGS sequence"/>
</dbReference>
<feature type="transmembrane region" description="Helical" evidence="5">
    <location>
        <begin position="80"/>
        <end position="100"/>
    </location>
</feature>
<reference evidence="7" key="1">
    <citation type="submission" date="2016-10" db="EMBL/GenBank/DDBJ databases">
        <authorList>
            <person name="Varghese N."/>
            <person name="Submissions S."/>
        </authorList>
    </citation>
    <scope>NUCLEOTIDE SEQUENCE [LARGE SCALE GENOMIC DNA]</scope>
    <source>
        <strain evidence="7">CGMCC 1.7655</strain>
    </source>
</reference>
<dbReference type="RefSeq" id="WP_090753281.1">
    <property type="nucleotide sequence ID" value="NZ_FNGE01000003.1"/>
</dbReference>
<feature type="transmembrane region" description="Helical" evidence="5">
    <location>
        <begin position="143"/>
        <end position="163"/>
    </location>
</feature>
<evidence type="ECO:0000256" key="2">
    <source>
        <dbReference type="ARBA" id="ARBA00022692"/>
    </source>
</evidence>
<evidence type="ECO:0000256" key="3">
    <source>
        <dbReference type="ARBA" id="ARBA00022989"/>
    </source>
</evidence>
<dbReference type="EMBL" id="FNGE01000003">
    <property type="protein sequence ID" value="SDK78417.1"/>
    <property type="molecule type" value="Genomic_DNA"/>
</dbReference>
<dbReference type="Pfam" id="PF10755">
    <property type="entry name" value="DUF2585"/>
    <property type="match status" value="1"/>
</dbReference>
<name>A0A1G9EQC9_9RHOB</name>
<evidence type="ECO:0000256" key="4">
    <source>
        <dbReference type="ARBA" id="ARBA00023136"/>
    </source>
</evidence>
<dbReference type="STRING" id="525640.SAMN04487971_10388"/>
<evidence type="ECO:0000256" key="1">
    <source>
        <dbReference type="ARBA" id="ARBA00022475"/>
    </source>
</evidence>
<feature type="transmembrane region" description="Helical" evidence="5">
    <location>
        <begin position="21"/>
        <end position="46"/>
    </location>
</feature>
<proteinExistence type="predicted"/>
<dbReference type="AlphaFoldDB" id="A0A1G9EQC9"/>
<keyword evidence="1" id="KW-1003">Cell membrane</keyword>
<protein>
    <recommendedName>
        <fullName evidence="8">DUF2585 family protein</fullName>
    </recommendedName>
</protein>
<keyword evidence="2 5" id="KW-0812">Transmembrane</keyword>
<evidence type="ECO:0000313" key="6">
    <source>
        <dbReference type="EMBL" id="SDK78417.1"/>
    </source>
</evidence>
<keyword evidence="7" id="KW-1185">Reference proteome</keyword>
<gene>
    <name evidence="6" type="ORF">SAMN04487971_10388</name>
</gene>
<accession>A0A1G9EQC9</accession>
<evidence type="ECO:0000313" key="7">
    <source>
        <dbReference type="Proteomes" id="UP000199555"/>
    </source>
</evidence>
<keyword evidence="4 5" id="KW-0472">Membrane</keyword>
<evidence type="ECO:0000256" key="5">
    <source>
        <dbReference type="SAM" id="Phobius"/>
    </source>
</evidence>
<sequence>MHFDDMNRRARLAPPPSLGSFPASPAVTLCLGILLVNGAVVLWLLMLGRGFLPAAVPLEWWSASTLADHNSQHLTDYYSALHAISGAGLYFAACWVCPLWPLHKRLVMVLACSGVWEVVENTPWVIAMFNDPGSLGVYRGDSIVNALSDTAFVALGFIAAHVLPRRVLVMAGIMAEIGVAVMIHDGFILGTARIVLR</sequence>
<dbReference type="GO" id="GO:0005886">
    <property type="term" value="C:plasma membrane"/>
    <property type="evidence" value="ECO:0007669"/>
    <property type="project" value="InterPro"/>
</dbReference>
<dbReference type="InterPro" id="IPR019691">
    <property type="entry name" value="DUF2585"/>
</dbReference>
<organism evidence="6 7">
    <name type="scientific">Paracoccus chinensis</name>
    <dbReference type="NCBI Taxonomy" id="525640"/>
    <lineage>
        <taxon>Bacteria</taxon>
        <taxon>Pseudomonadati</taxon>
        <taxon>Pseudomonadota</taxon>
        <taxon>Alphaproteobacteria</taxon>
        <taxon>Rhodobacterales</taxon>
        <taxon>Paracoccaceae</taxon>
        <taxon>Paracoccus</taxon>
    </lineage>
</organism>
<feature type="transmembrane region" description="Helical" evidence="5">
    <location>
        <begin position="169"/>
        <end position="196"/>
    </location>
</feature>